<protein>
    <submittedName>
        <fullName evidence="1">Uncharacterized protein</fullName>
    </submittedName>
</protein>
<organism evidence="1">
    <name type="scientific">uncultured Caudovirales phage</name>
    <dbReference type="NCBI Taxonomy" id="2100421"/>
    <lineage>
        <taxon>Viruses</taxon>
        <taxon>Duplodnaviria</taxon>
        <taxon>Heunggongvirae</taxon>
        <taxon>Uroviricota</taxon>
        <taxon>Caudoviricetes</taxon>
        <taxon>Peduoviridae</taxon>
        <taxon>Maltschvirus</taxon>
        <taxon>Maltschvirus maltsch</taxon>
    </lineage>
</organism>
<gene>
    <name evidence="1" type="ORF">UFOVP699_144</name>
</gene>
<reference evidence="1" key="1">
    <citation type="submission" date="2020-04" db="EMBL/GenBank/DDBJ databases">
        <authorList>
            <person name="Chiriac C."/>
            <person name="Salcher M."/>
            <person name="Ghai R."/>
            <person name="Kavagutti S V."/>
        </authorList>
    </citation>
    <scope>NUCLEOTIDE SEQUENCE</scope>
</reference>
<accession>A0A6J5NQQ9</accession>
<name>A0A6J5NQQ9_9CAUD</name>
<dbReference type="EMBL" id="LR796670">
    <property type="protein sequence ID" value="CAB4159408.1"/>
    <property type="molecule type" value="Genomic_DNA"/>
</dbReference>
<sequence length="70" mass="7874">MKVSVKALMMNAKEELLKGNKRVAGDLLNMGIGYLGKLTMEGVEATDGATVDRWKERFWFQLEVNDLIEA</sequence>
<proteinExistence type="predicted"/>
<evidence type="ECO:0000313" key="1">
    <source>
        <dbReference type="EMBL" id="CAB4159408.1"/>
    </source>
</evidence>